<feature type="region of interest" description="Disordered" evidence="1">
    <location>
        <begin position="38"/>
        <end position="65"/>
    </location>
</feature>
<dbReference type="Proteomes" id="UP001187192">
    <property type="component" value="Unassembled WGS sequence"/>
</dbReference>
<evidence type="ECO:0000313" key="2">
    <source>
        <dbReference type="EMBL" id="GMN46789.1"/>
    </source>
</evidence>
<reference evidence="2" key="1">
    <citation type="submission" date="2023-07" db="EMBL/GenBank/DDBJ databases">
        <title>draft genome sequence of fig (Ficus carica).</title>
        <authorList>
            <person name="Takahashi T."/>
            <person name="Nishimura K."/>
        </authorList>
    </citation>
    <scope>NUCLEOTIDE SEQUENCE</scope>
</reference>
<comment type="caution">
    <text evidence="2">The sequence shown here is derived from an EMBL/GenBank/DDBJ whole genome shotgun (WGS) entry which is preliminary data.</text>
</comment>
<organism evidence="2 3">
    <name type="scientific">Ficus carica</name>
    <name type="common">Common fig</name>
    <dbReference type="NCBI Taxonomy" id="3494"/>
    <lineage>
        <taxon>Eukaryota</taxon>
        <taxon>Viridiplantae</taxon>
        <taxon>Streptophyta</taxon>
        <taxon>Embryophyta</taxon>
        <taxon>Tracheophyta</taxon>
        <taxon>Spermatophyta</taxon>
        <taxon>Magnoliopsida</taxon>
        <taxon>eudicotyledons</taxon>
        <taxon>Gunneridae</taxon>
        <taxon>Pentapetalae</taxon>
        <taxon>rosids</taxon>
        <taxon>fabids</taxon>
        <taxon>Rosales</taxon>
        <taxon>Moraceae</taxon>
        <taxon>Ficeae</taxon>
        <taxon>Ficus</taxon>
    </lineage>
</organism>
<dbReference type="AlphaFoldDB" id="A0AA88A6N2"/>
<evidence type="ECO:0000256" key="1">
    <source>
        <dbReference type="SAM" id="MobiDB-lite"/>
    </source>
</evidence>
<sequence>MRGGLALAGARRRTDGTGACHIGSDSCRSLWRERSDASGWACQSGPPPRKYDGQDERVSARGYSY</sequence>
<feature type="compositionally biased region" description="Basic and acidic residues" evidence="1">
    <location>
        <begin position="49"/>
        <end position="59"/>
    </location>
</feature>
<gene>
    <name evidence="2" type="ORF">TIFTF001_015970</name>
</gene>
<dbReference type="EMBL" id="BTGU01000023">
    <property type="protein sequence ID" value="GMN46789.1"/>
    <property type="molecule type" value="Genomic_DNA"/>
</dbReference>
<proteinExistence type="predicted"/>
<keyword evidence="3" id="KW-1185">Reference proteome</keyword>
<protein>
    <submittedName>
        <fullName evidence="2">Uncharacterized protein</fullName>
    </submittedName>
</protein>
<name>A0AA88A6N2_FICCA</name>
<evidence type="ECO:0000313" key="3">
    <source>
        <dbReference type="Proteomes" id="UP001187192"/>
    </source>
</evidence>
<accession>A0AA88A6N2</accession>